<evidence type="ECO:0000313" key="1">
    <source>
        <dbReference type="EMBL" id="PON36487.1"/>
    </source>
</evidence>
<gene>
    <name evidence="1" type="ORF">PanWU01x14_327960</name>
</gene>
<name>A0A2P5AIY8_PARAD</name>
<dbReference type="EMBL" id="JXTB01000567">
    <property type="protein sequence ID" value="PON36487.1"/>
    <property type="molecule type" value="Genomic_DNA"/>
</dbReference>
<keyword evidence="2" id="KW-1185">Reference proteome</keyword>
<reference evidence="2" key="1">
    <citation type="submission" date="2016-06" db="EMBL/GenBank/DDBJ databases">
        <title>Parallel loss of symbiosis genes in relatives of nitrogen-fixing non-legume Parasponia.</title>
        <authorList>
            <person name="Van Velzen R."/>
            <person name="Holmer R."/>
            <person name="Bu F."/>
            <person name="Rutten L."/>
            <person name="Van Zeijl A."/>
            <person name="Liu W."/>
            <person name="Santuari L."/>
            <person name="Cao Q."/>
            <person name="Sharma T."/>
            <person name="Shen D."/>
            <person name="Roswanjaya Y."/>
            <person name="Wardhani T."/>
            <person name="Kalhor M.S."/>
            <person name="Jansen J."/>
            <person name="Van den Hoogen J."/>
            <person name="Gungor B."/>
            <person name="Hartog M."/>
            <person name="Hontelez J."/>
            <person name="Verver J."/>
            <person name="Yang W.-C."/>
            <person name="Schijlen E."/>
            <person name="Repin R."/>
            <person name="Schilthuizen M."/>
            <person name="Schranz E."/>
            <person name="Heidstra R."/>
            <person name="Miyata K."/>
            <person name="Fedorova E."/>
            <person name="Kohlen W."/>
            <person name="Bisseling T."/>
            <person name="Smit S."/>
            <person name="Geurts R."/>
        </authorList>
    </citation>
    <scope>NUCLEOTIDE SEQUENCE [LARGE SCALE GENOMIC DNA]</scope>
    <source>
        <strain evidence="2">cv. WU1-14</strain>
    </source>
</reference>
<accession>A0A2P5AIY8</accession>
<evidence type="ECO:0000313" key="2">
    <source>
        <dbReference type="Proteomes" id="UP000237105"/>
    </source>
</evidence>
<organism evidence="1 2">
    <name type="scientific">Parasponia andersonii</name>
    <name type="common">Sponia andersonii</name>
    <dbReference type="NCBI Taxonomy" id="3476"/>
    <lineage>
        <taxon>Eukaryota</taxon>
        <taxon>Viridiplantae</taxon>
        <taxon>Streptophyta</taxon>
        <taxon>Embryophyta</taxon>
        <taxon>Tracheophyta</taxon>
        <taxon>Spermatophyta</taxon>
        <taxon>Magnoliopsida</taxon>
        <taxon>eudicotyledons</taxon>
        <taxon>Gunneridae</taxon>
        <taxon>Pentapetalae</taxon>
        <taxon>rosids</taxon>
        <taxon>fabids</taxon>
        <taxon>Rosales</taxon>
        <taxon>Cannabaceae</taxon>
        <taxon>Parasponia</taxon>
    </lineage>
</organism>
<protein>
    <submittedName>
        <fullName evidence="1">Uncharacterized protein</fullName>
    </submittedName>
</protein>
<dbReference type="AlphaFoldDB" id="A0A2P5AIY8"/>
<dbReference type="Proteomes" id="UP000237105">
    <property type="component" value="Unassembled WGS sequence"/>
</dbReference>
<proteinExistence type="predicted"/>
<sequence>MVIGPQNRVMDTWAVAVGFLFLETWSMEFELGSFERASVCHAPWEVREVRVWELIVYLGKHRKHGTDGTPIITALLECIRSRP</sequence>
<comment type="caution">
    <text evidence="1">The sequence shown here is derived from an EMBL/GenBank/DDBJ whole genome shotgun (WGS) entry which is preliminary data.</text>
</comment>